<organism evidence="8 9">
    <name type="scientific">Cochliobolus sativus (strain ND90Pr / ATCC 201652)</name>
    <name type="common">Common root rot and spot blotch fungus</name>
    <name type="synonym">Bipolaris sorokiniana</name>
    <dbReference type="NCBI Taxonomy" id="665912"/>
    <lineage>
        <taxon>Eukaryota</taxon>
        <taxon>Fungi</taxon>
        <taxon>Dikarya</taxon>
        <taxon>Ascomycota</taxon>
        <taxon>Pezizomycotina</taxon>
        <taxon>Dothideomycetes</taxon>
        <taxon>Pleosporomycetidae</taxon>
        <taxon>Pleosporales</taxon>
        <taxon>Pleosporineae</taxon>
        <taxon>Pleosporaceae</taxon>
        <taxon>Bipolaris</taxon>
    </lineage>
</organism>
<comment type="subcellular location">
    <subcellularLocation>
        <location evidence="1">Membrane</location>
        <topology evidence="1">Multi-pass membrane protein</topology>
    </subcellularLocation>
</comment>
<keyword evidence="3 6" id="KW-1133">Transmembrane helix</keyword>
<feature type="transmembrane region" description="Helical" evidence="6">
    <location>
        <begin position="265"/>
        <end position="286"/>
    </location>
</feature>
<evidence type="ECO:0000259" key="7">
    <source>
        <dbReference type="Pfam" id="PF20684"/>
    </source>
</evidence>
<dbReference type="InterPro" id="IPR049326">
    <property type="entry name" value="Rhodopsin_dom_fungi"/>
</dbReference>
<evidence type="ECO:0000256" key="5">
    <source>
        <dbReference type="ARBA" id="ARBA00038359"/>
    </source>
</evidence>
<sequence length="357" mass="40754">MALLQETLRSLHARDLQHGSKQASFFAVGISFIIVTLFVVSLRIYVRTRLLGLRMAIDDYLMVAGAFCTMMLSVTNMIGGWYGTGERTRDIRPQDYTPMLKANLATRLLYVFASCLVKFSILVFYQRLDPRRRTRLIVYFLMAWVLALSIMTFFSFVLTCIPTYIFWDLAAQAKNPEKCMSLTTRQIFYNINNVMNIMQDLAIYLVPVLIVSNLQMPRAQKFALAALLGVGLVAVAAGCVRFYYVLFLVNKVDDVYYYMADSLNWYSIEIYIGIICSCASTFKILISRFIPKISHYVGRSNGQSTRKTPRNQREVSHGDQVFMKRLSSNRLTGNRKYGVEGITEIGNESQEAMVKSQ</sequence>
<keyword evidence="4 6" id="KW-0472">Membrane</keyword>
<reference evidence="9" key="2">
    <citation type="journal article" date="2013" name="PLoS Genet.">
        <title>Comparative genome structure, secondary metabolite, and effector coding capacity across Cochliobolus pathogens.</title>
        <authorList>
            <person name="Condon B.J."/>
            <person name="Leng Y."/>
            <person name="Wu D."/>
            <person name="Bushley K.E."/>
            <person name="Ohm R.A."/>
            <person name="Otillar R."/>
            <person name="Martin J."/>
            <person name="Schackwitz W."/>
            <person name="Grimwood J."/>
            <person name="MohdZainudin N."/>
            <person name="Xue C."/>
            <person name="Wang R."/>
            <person name="Manning V.A."/>
            <person name="Dhillon B."/>
            <person name="Tu Z.J."/>
            <person name="Steffenson B.J."/>
            <person name="Salamov A."/>
            <person name="Sun H."/>
            <person name="Lowry S."/>
            <person name="LaButti K."/>
            <person name="Han J."/>
            <person name="Copeland A."/>
            <person name="Lindquist E."/>
            <person name="Barry K."/>
            <person name="Schmutz J."/>
            <person name="Baker S.E."/>
            <person name="Ciuffetti L.M."/>
            <person name="Grigoriev I.V."/>
            <person name="Zhong S."/>
            <person name="Turgeon B.G."/>
        </authorList>
    </citation>
    <scope>NUCLEOTIDE SEQUENCE [LARGE SCALE GENOMIC DNA]</scope>
    <source>
        <strain evidence="9">ND90Pr / ATCC 201652</strain>
    </source>
</reference>
<dbReference type="GeneID" id="19138496"/>
<feature type="transmembrane region" description="Helical" evidence="6">
    <location>
        <begin position="25"/>
        <end position="46"/>
    </location>
</feature>
<dbReference type="Proteomes" id="UP000016934">
    <property type="component" value="Unassembled WGS sequence"/>
</dbReference>
<feature type="domain" description="Rhodopsin" evidence="7">
    <location>
        <begin position="42"/>
        <end position="288"/>
    </location>
</feature>
<feature type="transmembrane region" description="Helical" evidence="6">
    <location>
        <begin position="104"/>
        <end position="125"/>
    </location>
</feature>
<dbReference type="AlphaFoldDB" id="M2T591"/>
<comment type="similarity">
    <text evidence="5">Belongs to the SAT4 family.</text>
</comment>
<dbReference type="OMA" id="ADSLNWC"/>
<dbReference type="EMBL" id="KB445643">
    <property type="protein sequence ID" value="EMD64421.1"/>
    <property type="molecule type" value="Genomic_DNA"/>
</dbReference>
<accession>M2T591</accession>
<dbReference type="Pfam" id="PF20684">
    <property type="entry name" value="Fung_rhodopsin"/>
    <property type="match status" value="1"/>
</dbReference>
<feature type="transmembrane region" description="Helical" evidence="6">
    <location>
        <begin position="137"/>
        <end position="167"/>
    </location>
</feature>
<protein>
    <recommendedName>
        <fullName evidence="7">Rhodopsin domain-containing protein</fullName>
    </recommendedName>
</protein>
<evidence type="ECO:0000256" key="1">
    <source>
        <dbReference type="ARBA" id="ARBA00004141"/>
    </source>
</evidence>
<evidence type="ECO:0000313" key="8">
    <source>
        <dbReference type="EMBL" id="EMD64421.1"/>
    </source>
</evidence>
<evidence type="ECO:0000256" key="6">
    <source>
        <dbReference type="SAM" id="Phobius"/>
    </source>
</evidence>
<evidence type="ECO:0000256" key="3">
    <source>
        <dbReference type="ARBA" id="ARBA00022989"/>
    </source>
</evidence>
<dbReference type="HOGENOM" id="CLU_028200_0_4_1"/>
<evidence type="ECO:0000256" key="2">
    <source>
        <dbReference type="ARBA" id="ARBA00022692"/>
    </source>
</evidence>
<gene>
    <name evidence="8" type="ORF">COCSADRAFT_357399</name>
</gene>
<dbReference type="OrthoDB" id="444631at2759"/>
<reference evidence="8 9" key="1">
    <citation type="journal article" date="2012" name="PLoS Pathog.">
        <title>Diverse lifestyles and strategies of plant pathogenesis encoded in the genomes of eighteen Dothideomycetes fungi.</title>
        <authorList>
            <person name="Ohm R.A."/>
            <person name="Feau N."/>
            <person name="Henrissat B."/>
            <person name="Schoch C.L."/>
            <person name="Horwitz B.A."/>
            <person name="Barry K.W."/>
            <person name="Condon B.J."/>
            <person name="Copeland A.C."/>
            <person name="Dhillon B."/>
            <person name="Glaser F."/>
            <person name="Hesse C.N."/>
            <person name="Kosti I."/>
            <person name="LaButti K."/>
            <person name="Lindquist E.A."/>
            <person name="Lucas S."/>
            <person name="Salamov A.A."/>
            <person name="Bradshaw R.E."/>
            <person name="Ciuffetti L."/>
            <person name="Hamelin R.C."/>
            <person name="Kema G.H.J."/>
            <person name="Lawrence C."/>
            <person name="Scott J.A."/>
            <person name="Spatafora J.W."/>
            <person name="Turgeon B.G."/>
            <person name="de Wit P.J.G.M."/>
            <person name="Zhong S."/>
            <person name="Goodwin S.B."/>
            <person name="Grigoriev I.V."/>
        </authorList>
    </citation>
    <scope>NUCLEOTIDE SEQUENCE [LARGE SCALE GENOMIC DNA]</scope>
    <source>
        <strain evidence="9">ND90Pr / ATCC 201652</strain>
    </source>
</reference>
<dbReference type="eggNOG" id="ENOG502S2S9">
    <property type="taxonomic scope" value="Eukaryota"/>
</dbReference>
<dbReference type="RefSeq" id="XP_007700211.1">
    <property type="nucleotide sequence ID" value="XM_007702021.1"/>
</dbReference>
<feature type="transmembrane region" description="Helical" evidence="6">
    <location>
        <begin position="222"/>
        <end position="245"/>
    </location>
</feature>
<name>M2T591_COCSN</name>
<dbReference type="InterPro" id="IPR052337">
    <property type="entry name" value="SAT4-like"/>
</dbReference>
<evidence type="ECO:0000313" key="9">
    <source>
        <dbReference type="Proteomes" id="UP000016934"/>
    </source>
</evidence>
<keyword evidence="9" id="KW-1185">Reference proteome</keyword>
<dbReference type="KEGG" id="bsc:COCSADRAFT_357399"/>
<dbReference type="GO" id="GO:0016020">
    <property type="term" value="C:membrane"/>
    <property type="evidence" value="ECO:0007669"/>
    <property type="project" value="UniProtKB-SubCell"/>
</dbReference>
<keyword evidence="2 6" id="KW-0812">Transmembrane</keyword>
<feature type="transmembrane region" description="Helical" evidence="6">
    <location>
        <begin position="58"/>
        <end position="84"/>
    </location>
</feature>
<dbReference type="PANTHER" id="PTHR33048:SF129">
    <property type="entry name" value="INTEGRAL MEMBRANE PROTEIN-RELATED"/>
    <property type="match status" value="1"/>
</dbReference>
<proteinExistence type="inferred from homology"/>
<evidence type="ECO:0000256" key="4">
    <source>
        <dbReference type="ARBA" id="ARBA00023136"/>
    </source>
</evidence>
<dbReference type="PANTHER" id="PTHR33048">
    <property type="entry name" value="PTH11-LIKE INTEGRAL MEMBRANE PROTEIN (AFU_ORTHOLOGUE AFUA_5G11245)"/>
    <property type="match status" value="1"/>
</dbReference>